<proteinExistence type="predicted"/>
<keyword evidence="4" id="KW-1185">Reference proteome</keyword>
<feature type="chain" id="PRO_5047214890" evidence="2">
    <location>
        <begin position="21"/>
        <end position="336"/>
    </location>
</feature>
<dbReference type="RefSeq" id="WP_255874141.1">
    <property type="nucleotide sequence ID" value="NZ_JACASI010000020.1"/>
</dbReference>
<organism evidence="3 4">
    <name type="scientific">Microbulbifer elongatus</name>
    <dbReference type="NCBI Taxonomy" id="86173"/>
    <lineage>
        <taxon>Bacteria</taxon>
        <taxon>Pseudomonadati</taxon>
        <taxon>Pseudomonadota</taxon>
        <taxon>Gammaproteobacteria</taxon>
        <taxon>Cellvibrionales</taxon>
        <taxon>Microbulbiferaceae</taxon>
        <taxon>Microbulbifer</taxon>
    </lineage>
</organism>
<comment type="caution">
    <text evidence="3">The sequence shown here is derived from an EMBL/GenBank/DDBJ whole genome shotgun (WGS) entry which is preliminary data.</text>
</comment>
<name>A0ABT1NZF0_9GAMM</name>
<evidence type="ECO:0000313" key="3">
    <source>
        <dbReference type="EMBL" id="MCQ3829256.1"/>
    </source>
</evidence>
<feature type="region of interest" description="Disordered" evidence="1">
    <location>
        <begin position="311"/>
        <end position="336"/>
    </location>
</feature>
<keyword evidence="2" id="KW-0732">Signal</keyword>
<dbReference type="SUPFAM" id="SSF48452">
    <property type="entry name" value="TPR-like"/>
    <property type="match status" value="1"/>
</dbReference>
<evidence type="ECO:0000256" key="2">
    <source>
        <dbReference type="SAM" id="SignalP"/>
    </source>
</evidence>
<accession>A0ABT1NZF0</accession>
<evidence type="ECO:0000313" key="4">
    <source>
        <dbReference type="Proteomes" id="UP001205566"/>
    </source>
</evidence>
<feature type="signal peptide" evidence="2">
    <location>
        <begin position="1"/>
        <end position="20"/>
    </location>
</feature>
<reference evidence="3" key="1">
    <citation type="thesis" date="2020" institute="Technische Universitat Dresden" country="Dresden, Germany">
        <title>The Agarolytic System of Microbulbifer elongatus PORT2, Isolated from Batu Karas, Pangandaran West Java Indonesia.</title>
        <authorList>
            <person name="Anggraeni S.R."/>
        </authorList>
    </citation>
    <scope>NUCLEOTIDE SEQUENCE</scope>
    <source>
        <strain evidence="3">PORT2</strain>
    </source>
</reference>
<dbReference type="EMBL" id="JACASI010000020">
    <property type="protein sequence ID" value="MCQ3829256.1"/>
    <property type="molecule type" value="Genomic_DNA"/>
</dbReference>
<dbReference type="InterPro" id="IPR011990">
    <property type="entry name" value="TPR-like_helical_dom_sf"/>
</dbReference>
<gene>
    <name evidence="3" type="ORF">HXX02_07345</name>
</gene>
<dbReference type="Gene3D" id="1.25.40.10">
    <property type="entry name" value="Tetratricopeptide repeat domain"/>
    <property type="match status" value="1"/>
</dbReference>
<evidence type="ECO:0000256" key="1">
    <source>
        <dbReference type="SAM" id="MobiDB-lite"/>
    </source>
</evidence>
<protein>
    <submittedName>
        <fullName evidence="3">Uncharacterized protein</fullName>
    </submittedName>
</protein>
<dbReference type="Proteomes" id="UP001205566">
    <property type="component" value="Unassembled WGS sequence"/>
</dbReference>
<sequence length="336" mass="36887">MRAFLGALYLAAMAPLSAFANNEAPLPAEAEALLEEGRAAFREGDRYTALRLIGEARLIAPDNPHIRRAQADIVMELNAPFAAERARGSSDPGIDARQAALLVRWGEQVNTGGPAHQYDGTDRAILALRSQLQRAENSQPVDQGLVTRLRRDLVIALRDRGFWQQALDEIARLEQHGDALPLYVLQAKADALLAVRLPLRAIPLYQKVIAEGDYNRDARIGLFYAQLEAEQLDAALATADALAIRISTAESLLRRCHWHIAEQEIDALAEVAPGNGQARRFSVGPAEMAKLQTQRISLVHIDRGTITKIESPERRPGLQEKTASPVPCEQARDNAV</sequence>